<dbReference type="InterPro" id="IPR001789">
    <property type="entry name" value="Sig_transdc_resp-reg_receiver"/>
</dbReference>
<dbReference type="AlphaFoldDB" id="A0A7V1FT56"/>
<keyword evidence="6 9" id="KW-0238">DNA-binding</keyword>
<comment type="subcellular location">
    <subcellularLocation>
        <location evidence="1">Cytoplasm</location>
    </subcellularLocation>
</comment>
<dbReference type="GO" id="GO:0005829">
    <property type="term" value="C:cytosol"/>
    <property type="evidence" value="ECO:0007669"/>
    <property type="project" value="TreeGrafter"/>
</dbReference>
<evidence type="ECO:0000259" key="10">
    <source>
        <dbReference type="PROSITE" id="PS50110"/>
    </source>
</evidence>
<evidence type="ECO:0000256" key="8">
    <source>
        <dbReference type="PROSITE-ProRule" id="PRU00169"/>
    </source>
</evidence>
<evidence type="ECO:0000256" key="3">
    <source>
        <dbReference type="ARBA" id="ARBA00022553"/>
    </source>
</evidence>
<dbReference type="GO" id="GO:0000976">
    <property type="term" value="F:transcription cis-regulatory region binding"/>
    <property type="evidence" value="ECO:0007669"/>
    <property type="project" value="TreeGrafter"/>
</dbReference>
<reference evidence="12" key="1">
    <citation type="journal article" date="2020" name="mSystems">
        <title>Genome- and Community-Level Interaction Insights into Carbon Utilization and Element Cycling Functions of Hydrothermarchaeota in Hydrothermal Sediment.</title>
        <authorList>
            <person name="Zhou Z."/>
            <person name="Liu Y."/>
            <person name="Xu W."/>
            <person name="Pan J."/>
            <person name="Luo Z.H."/>
            <person name="Li M."/>
        </authorList>
    </citation>
    <scope>NUCLEOTIDE SEQUENCE [LARGE SCALE GENOMIC DNA]</scope>
    <source>
        <strain evidence="12">HyVt-324</strain>
    </source>
</reference>
<evidence type="ECO:0000256" key="6">
    <source>
        <dbReference type="ARBA" id="ARBA00023125"/>
    </source>
</evidence>
<dbReference type="FunFam" id="3.40.50.2300:FF:000001">
    <property type="entry name" value="DNA-binding response regulator PhoB"/>
    <property type="match status" value="1"/>
</dbReference>
<keyword evidence="3 8" id="KW-0597">Phosphoprotein</keyword>
<dbReference type="Gene3D" id="3.40.50.2300">
    <property type="match status" value="1"/>
</dbReference>
<dbReference type="PANTHER" id="PTHR48111">
    <property type="entry name" value="REGULATOR OF RPOS"/>
    <property type="match status" value="1"/>
</dbReference>
<dbReference type="SUPFAM" id="SSF52172">
    <property type="entry name" value="CheY-like"/>
    <property type="match status" value="1"/>
</dbReference>
<dbReference type="InterPro" id="IPR058124">
    <property type="entry name" value="CpxR-like_REC"/>
</dbReference>
<evidence type="ECO:0000256" key="4">
    <source>
        <dbReference type="ARBA" id="ARBA00023012"/>
    </source>
</evidence>
<dbReference type="InterPro" id="IPR001867">
    <property type="entry name" value="OmpR/PhoB-type_DNA-bd"/>
</dbReference>
<dbReference type="GO" id="GO:0006355">
    <property type="term" value="P:regulation of DNA-templated transcription"/>
    <property type="evidence" value="ECO:0007669"/>
    <property type="project" value="InterPro"/>
</dbReference>
<feature type="DNA-binding region" description="OmpR/PhoB-type" evidence="9">
    <location>
        <begin position="161"/>
        <end position="259"/>
    </location>
</feature>
<feature type="domain" description="OmpR/PhoB-type" evidence="11">
    <location>
        <begin position="161"/>
        <end position="259"/>
    </location>
</feature>
<keyword evidence="4" id="KW-0902">Two-component regulatory system</keyword>
<dbReference type="Pfam" id="PF00486">
    <property type="entry name" value="Trans_reg_C"/>
    <property type="match status" value="1"/>
</dbReference>
<dbReference type="EMBL" id="DRFO01000031">
    <property type="protein sequence ID" value="HDZ57706.1"/>
    <property type="molecule type" value="Genomic_DNA"/>
</dbReference>
<dbReference type="InterPro" id="IPR039420">
    <property type="entry name" value="WalR-like"/>
</dbReference>
<evidence type="ECO:0000259" key="11">
    <source>
        <dbReference type="PROSITE" id="PS51755"/>
    </source>
</evidence>
<feature type="domain" description="Response regulatory" evidence="10">
    <location>
        <begin position="38"/>
        <end position="151"/>
    </location>
</feature>
<comment type="caution">
    <text evidence="12">The sequence shown here is derived from an EMBL/GenBank/DDBJ whole genome shotgun (WGS) entry which is preliminary data.</text>
</comment>
<keyword evidence="5" id="KW-0805">Transcription regulation</keyword>
<keyword evidence="7" id="KW-0804">Transcription</keyword>
<evidence type="ECO:0000313" key="12">
    <source>
        <dbReference type="EMBL" id="HDZ57706.1"/>
    </source>
</evidence>
<evidence type="ECO:0000256" key="1">
    <source>
        <dbReference type="ARBA" id="ARBA00004496"/>
    </source>
</evidence>
<dbReference type="Proteomes" id="UP000885703">
    <property type="component" value="Unassembled WGS sequence"/>
</dbReference>
<organism evidence="12">
    <name type="scientific">Halopseudomonas xinjiangensis</name>
    <dbReference type="NCBI Taxonomy" id="487184"/>
    <lineage>
        <taxon>Bacteria</taxon>
        <taxon>Pseudomonadati</taxon>
        <taxon>Pseudomonadota</taxon>
        <taxon>Gammaproteobacteria</taxon>
        <taxon>Pseudomonadales</taxon>
        <taxon>Pseudomonadaceae</taxon>
        <taxon>Halopseudomonas</taxon>
    </lineage>
</organism>
<dbReference type="PROSITE" id="PS50110">
    <property type="entry name" value="RESPONSE_REGULATORY"/>
    <property type="match status" value="1"/>
</dbReference>
<dbReference type="GO" id="GO:0000156">
    <property type="term" value="F:phosphorelay response regulator activity"/>
    <property type="evidence" value="ECO:0007669"/>
    <property type="project" value="TreeGrafter"/>
</dbReference>
<protein>
    <submittedName>
        <fullName evidence="12">Response regulator transcription factor</fullName>
    </submittedName>
</protein>
<dbReference type="InterPro" id="IPR016032">
    <property type="entry name" value="Sig_transdc_resp-reg_C-effctor"/>
</dbReference>
<dbReference type="CDD" id="cd17623">
    <property type="entry name" value="REC_OmpR_CpxR"/>
    <property type="match status" value="1"/>
</dbReference>
<feature type="modified residue" description="4-aspartylphosphate" evidence="8">
    <location>
        <position position="87"/>
    </location>
</feature>
<dbReference type="InterPro" id="IPR011006">
    <property type="entry name" value="CheY-like_superfamily"/>
</dbReference>
<dbReference type="PANTHER" id="PTHR48111:SF39">
    <property type="entry name" value="TRANSCRIPTIONAL REGULATORY PROTEIN CPXR"/>
    <property type="match status" value="1"/>
</dbReference>
<evidence type="ECO:0000256" key="7">
    <source>
        <dbReference type="ARBA" id="ARBA00023163"/>
    </source>
</evidence>
<name>A0A7V1FT56_9GAMM</name>
<dbReference type="Gene3D" id="6.10.250.690">
    <property type="match status" value="1"/>
</dbReference>
<accession>A0A7V1FT56</accession>
<dbReference type="SMART" id="SM00862">
    <property type="entry name" value="Trans_reg_C"/>
    <property type="match status" value="1"/>
</dbReference>
<sequence>MVHGRRHHRGRVSAAGIPHRQDGWTAQTQRVAELTDHAILIIDDDQELCELLADWLAAEGFQLTAAHDGPGGLELARRETFEAIILDVMLPGMTGLEILRSLRQTCNTPVLMLSARGEPVDRILGLELGADDYLAKPCDPRELVARLRALLRRSQTQADNSNVLVSGDIRVDTDSLMAWQNDEPLSLTQTEALILRILIERAGQLIDRQSLSRKALDKPLGPYDRSLDMHVSNLRRKLGTHPDGRSRIQSIRGRGYLYN</sequence>
<dbReference type="SUPFAM" id="SSF46894">
    <property type="entry name" value="C-terminal effector domain of the bipartite response regulators"/>
    <property type="match status" value="1"/>
</dbReference>
<dbReference type="SMART" id="SM00448">
    <property type="entry name" value="REC"/>
    <property type="match status" value="1"/>
</dbReference>
<dbReference type="Pfam" id="PF00072">
    <property type="entry name" value="Response_reg"/>
    <property type="match status" value="1"/>
</dbReference>
<keyword evidence="2" id="KW-0963">Cytoplasm</keyword>
<proteinExistence type="predicted"/>
<dbReference type="CDD" id="cd00383">
    <property type="entry name" value="trans_reg_C"/>
    <property type="match status" value="1"/>
</dbReference>
<gene>
    <name evidence="12" type="ORF">ENH64_14700</name>
</gene>
<evidence type="ECO:0000256" key="2">
    <source>
        <dbReference type="ARBA" id="ARBA00022490"/>
    </source>
</evidence>
<dbReference type="InterPro" id="IPR036388">
    <property type="entry name" value="WH-like_DNA-bd_sf"/>
</dbReference>
<dbReference type="GO" id="GO:0032993">
    <property type="term" value="C:protein-DNA complex"/>
    <property type="evidence" value="ECO:0007669"/>
    <property type="project" value="TreeGrafter"/>
</dbReference>
<dbReference type="PROSITE" id="PS51755">
    <property type="entry name" value="OMPR_PHOB"/>
    <property type="match status" value="1"/>
</dbReference>
<evidence type="ECO:0000256" key="9">
    <source>
        <dbReference type="PROSITE-ProRule" id="PRU01091"/>
    </source>
</evidence>
<evidence type="ECO:0000256" key="5">
    <source>
        <dbReference type="ARBA" id="ARBA00023015"/>
    </source>
</evidence>
<dbReference type="Gene3D" id="1.10.10.10">
    <property type="entry name" value="Winged helix-like DNA-binding domain superfamily/Winged helix DNA-binding domain"/>
    <property type="match status" value="1"/>
</dbReference>